<reference evidence="1 2" key="1">
    <citation type="submission" date="2013-09" db="EMBL/GenBank/DDBJ databases">
        <title>High correlation between genotypes and phenotypes of environmental bacteria Comamonas testosteroni strains.</title>
        <authorList>
            <person name="Liu L."/>
            <person name="Zhu W."/>
            <person name="Xia X."/>
            <person name="Xu B."/>
            <person name="Luo M."/>
            <person name="Wang G."/>
        </authorList>
    </citation>
    <scope>NUCLEOTIDE SEQUENCE [LARGE SCALE GENOMIC DNA]</scope>
    <source>
        <strain evidence="1 2">DF2</strain>
    </source>
</reference>
<sequence length="122" mass="13545">MQVYEGMPAVRGALPLISDTELSAVIGRRVDELSEYLEVDDPSFLRVIILEPIDALTTLNGMLGFSLFERNCDVIESHEEWFELTLVLSDDGAGVIVYIPKSLTVDPGLLSYCHTQMELLSP</sequence>
<dbReference type="AlphaFoldDB" id="A0A0E3BTI3"/>
<dbReference type="Proteomes" id="UP000029549">
    <property type="component" value="Unassembled WGS sequence"/>
</dbReference>
<comment type="caution">
    <text evidence="1">The sequence shown here is derived from an EMBL/GenBank/DDBJ whole genome shotgun (WGS) entry which is preliminary data.</text>
</comment>
<proteinExistence type="predicted"/>
<dbReference type="RefSeq" id="WP_034389602.1">
    <property type="nucleotide sequence ID" value="NZ_AWTM01000106.1"/>
</dbReference>
<accession>A0A0E3BTI3</accession>
<keyword evidence="2" id="KW-1185">Reference proteome</keyword>
<gene>
    <name evidence="1" type="ORF">P608_25720</name>
</gene>
<dbReference type="EMBL" id="AWTP01000167">
    <property type="protein sequence ID" value="KGH03191.1"/>
    <property type="molecule type" value="Genomic_DNA"/>
</dbReference>
<evidence type="ECO:0000313" key="2">
    <source>
        <dbReference type="Proteomes" id="UP000029549"/>
    </source>
</evidence>
<evidence type="ECO:0000313" key="1">
    <source>
        <dbReference type="EMBL" id="KGH03191.1"/>
    </source>
</evidence>
<organism evidence="1 2">
    <name type="scientific">Comamonas thiooxydans</name>
    <dbReference type="NCBI Taxonomy" id="363952"/>
    <lineage>
        <taxon>Bacteria</taxon>
        <taxon>Pseudomonadati</taxon>
        <taxon>Pseudomonadota</taxon>
        <taxon>Betaproteobacteria</taxon>
        <taxon>Burkholderiales</taxon>
        <taxon>Comamonadaceae</taxon>
        <taxon>Comamonas</taxon>
    </lineage>
</organism>
<protein>
    <submittedName>
        <fullName evidence="1">Uncharacterized protein</fullName>
    </submittedName>
</protein>
<name>A0A0E3BTI3_9BURK</name>